<dbReference type="EMBL" id="JABXYK010000006">
    <property type="protein sequence ID" value="NVP55987.1"/>
    <property type="molecule type" value="Genomic_DNA"/>
</dbReference>
<accession>A0ABX2QE39</accession>
<organism evidence="1 2">
    <name type="scientific">Mycoplana rhizolycopersici</name>
    <dbReference type="NCBI Taxonomy" id="2746702"/>
    <lineage>
        <taxon>Bacteria</taxon>
        <taxon>Pseudomonadati</taxon>
        <taxon>Pseudomonadota</taxon>
        <taxon>Alphaproteobacteria</taxon>
        <taxon>Hyphomicrobiales</taxon>
        <taxon>Rhizobiaceae</taxon>
        <taxon>Mycoplana</taxon>
    </lineage>
</organism>
<sequence>MIGSPAQRLSHAEDAGACVQMLRDIGRPYGRAIMQAVISDNLSLDQFNAGLEAATEDTRDFLESNGVCSADIAVSIDIVRRSIIAEGNSIVFMLHEEGARHQ</sequence>
<protein>
    <submittedName>
        <fullName evidence="1">Uncharacterized protein</fullName>
    </submittedName>
</protein>
<keyword evidence="2" id="KW-1185">Reference proteome</keyword>
<evidence type="ECO:0000313" key="2">
    <source>
        <dbReference type="Proteomes" id="UP000659172"/>
    </source>
</evidence>
<reference evidence="1 2" key="1">
    <citation type="submission" date="2020-06" db="EMBL/GenBank/DDBJ databases">
        <title>Rhizobium sp.nov. isolated from the tomato plant.</title>
        <authorList>
            <person name="Thin K.K."/>
            <person name="Zhang X."/>
            <person name="He S."/>
        </authorList>
    </citation>
    <scope>NUCLEOTIDE SEQUENCE [LARGE SCALE GENOMIC DNA]</scope>
    <source>
        <strain evidence="1 2">DBTS2</strain>
    </source>
</reference>
<dbReference type="RefSeq" id="WP_176949967.1">
    <property type="nucleotide sequence ID" value="NZ_JABXYK010000006.1"/>
</dbReference>
<gene>
    <name evidence="1" type="ORF">HV823_12055</name>
</gene>
<evidence type="ECO:0000313" key="1">
    <source>
        <dbReference type="EMBL" id="NVP55987.1"/>
    </source>
</evidence>
<proteinExistence type="predicted"/>
<name>A0ABX2QE39_9HYPH</name>
<dbReference type="Proteomes" id="UP000659172">
    <property type="component" value="Unassembled WGS sequence"/>
</dbReference>
<comment type="caution">
    <text evidence="1">The sequence shown here is derived from an EMBL/GenBank/DDBJ whole genome shotgun (WGS) entry which is preliminary data.</text>
</comment>